<evidence type="ECO:0000256" key="1">
    <source>
        <dbReference type="ARBA" id="ARBA00008535"/>
    </source>
</evidence>
<evidence type="ECO:0000256" key="4">
    <source>
        <dbReference type="SAM" id="MobiDB-lite"/>
    </source>
</evidence>
<protein>
    <submittedName>
        <fullName evidence="6">GTPase IMAP family member 8-like</fullName>
    </submittedName>
</protein>
<feature type="region of interest" description="Disordered" evidence="4">
    <location>
        <begin position="1"/>
        <end position="32"/>
    </location>
</feature>
<reference evidence="6" key="4">
    <citation type="submission" date="2025-09" db="UniProtKB">
        <authorList>
            <consortium name="Ensembl"/>
        </authorList>
    </citation>
    <scope>IDENTIFICATION</scope>
</reference>
<dbReference type="Proteomes" id="UP000018467">
    <property type="component" value="Unassembled WGS sequence"/>
</dbReference>
<dbReference type="Ensembl" id="ENSAMXT00000033276.1">
    <property type="protein sequence ID" value="ENSAMXP00000042110.1"/>
    <property type="gene ID" value="ENSAMXG00000041240.1"/>
</dbReference>
<sequence length="241" mass="27491">MAFNPSERKRRNSLTEPPHMSEDPSPDRTDSDSEMRMVLLGKIGTGKSSSGNTILNEKTFGVNFTFEHITSKSMRVSRPVNGRMVGVIDTPGMFVGVTPEDKMKVHFEEAIDLAHLGVHVFLLVMRLDVRFTEVDMNTVKWIVENFGEEIQKHTIVLFTHGNVLQERSIEQHLDLVPDLKGVVQSMAGYHVFENENEDDKTQVTELLEKINEVKNNNGNKIYTREMYSEVQRKKQLSCLVL</sequence>
<dbReference type="FunFam" id="3.40.50.300:FF:000366">
    <property type="entry name" value="GTPase, IMAP family member 2"/>
    <property type="match status" value="1"/>
</dbReference>
<evidence type="ECO:0000259" key="5">
    <source>
        <dbReference type="PROSITE" id="PS51720"/>
    </source>
</evidence>
<dbReference type="InterPro" id="IPR027417">
    <property type="entry name" value="P-loop_NTPase"/>
</dbReference>
<dbReference type="InterPro" id="IPR045058">
    <property type="entry name" value="GIMA/IAN/Toc"/>
</dbReference>
<evidence type="ECO:0000256" key="3">
    <source>
        <dbReference type="ARBA" id="ARBA00023134"/>
    </source>
</evidence>
<accession>A0A3B1JJT5</accession>
<dbReference type="Gene3D" id="3.40.50.300">
    <property type="entry name" value="P-loop containing nucleotide triphosphate hydrolases"/>
    <property type="match status" value="1"/>
</dbReference>
<dbReference type="GO" id="GO:0005525">
    <property type="term" value="F:GTP binding"/>
    <property type="evidence" value="ECO:0007669"/>
    <property type="project" value="UniProtKB-KW"/>
</dbReference>
<reference evidence="7" key="2">
    <citation type="journal article" date="2014" name="Nat. Commun.">
        <title>The cavefish genome reveals candidate genes for eye loss.</title>
        <authorList>
            <person name="McGaugh S.E."/>
            <person name="Gross J.B."/>
            <person name="Aken B."/>
            <person name="Blin M."/>
            <person name="Borowsky R."/>
            <person name="Chalopin D."/>
            <person name="Hinaux H."/>
            <person name="Jeffery W.R."/>
            <person name="Keene A."/>
            <person name="Ma L."/>
            <person name="Minx P."/>
            <person name="Murphy D."/>
            <person name="O'Quin K.E."/>
            <person name="Retaux S."/>
            <person name="Rohner N."/>
            <person name="Searle S.M."/>
            <person name="Stahl B.A."/>
            <person name="Tabin C."/>
            <person name="Volff J.N."/>
            <person name="Yoshizawa M."/>
            <person name="Warren W.C."/>
        </authorList>
    </citation>
    <scope>NUCLEOTIDE SEQUENCE [LARGE SCALE GENOMIC DNA]</scope>
    <source>
        <strain evidence="7">female</strain>
    </source>
</reference>
<evidence type="ECO:0000313" key="7">
    <source>
        <dbReference type="Proteomes" id="UP000018467"/>
    </source>
</evidence>
<dbReference type="InterPro" id="IPR006703">
    <property type="entry name" value="G_AIG1"/>
</dbReference>
<dbReference type="STRING" id="7994.ENSAMXP00000042110"/>
<evidence type="ECO:0000256" key="2">
    <source>
        <dbReference type="ARBA" id="ARBA00022741"/>
    </source>
</evidence>
<dbReference type="SUPFAM" id="SSF52540">
    <property type="entry name" value="P-loop containing nucleoside triphosphate hydrolases"/>
    <property type="match status" value="1"/>
</dbReference>
<dbReference type="PANTHER" id="PTHR10903:SF188">
    <property type="entry name" value="GTPASE IMAP FAMILY MEMBER 2-LIKE-RELATED"/>
    <property type="match status" value="1"/>
</dbReference>
<keyword evidence="3" id="KW-0342">GTP-binding</keyword>
<feature type="domain" description="AIG1-type G" evidence="5">
    <location>
        <begin position="32"/>
        <end position="231"/>
    </location>
</feature>
<comment type="similarity">
    <text evidence="1">Belongs to the TRAFAC class TrmE-Era-EngA-EngB-Septin-like GTPase superfamily. AIG1/Toc34/Toc159-like paraseptin GTPase family. IAN subfamily.</text>
</comment>
<name>A0A3B1JJT5_ASTMX</name>
<feature type="compositionally biased region" description="Basic and acidic residues" evidence="4">
    <location>
        <begin position="19"/>
        <end position="32"/>
    </location>
</feature>
<dbReference type="AlphaFoldDB" id="A0A3B1JJT5"/>
<keyword evidence="7" id="KW-1185">Reference proteome</keyword>
<keyword evidence="2" id="KW-0547">Nucleotide-binding</keyword>
<proteinExistence type="inferred from homology"/>
<dbReference type="PANTHER" id="PTHR10903">
    <property type="entry name" value="GTPASE, IMAP FAMILY MEMBER-RELATED"/>
    <property type="match status" value="1"/>
</dbReference>
<dbReference type="GeneTree" id="ENSGT01140000282522"/>
<dbReference type="Bgee" id="ENSAMXG00000041240">
    <property type="expression patterns" value="Expressed in mesonephros and 13 other cell types or tissues"/>
</dbReference>
<dbReference type="Pfam" id="PF04548">
    <property type="entry name" value="AIG1"/>
    <property type="match status" value="1"/>
</dbReference>
<reference evidence="6" key="3">
    <citation type="submission" date="2025-08" db="UniProtKB">
        <authorList>
            <consortium name="Ensembl"/>
        </authorList>
    </citation>
    <scope>IDENTIFICATION</scope>
</reference>
<reference evidence="7" key="1">
    <citation type="submission" date="2013-03" db="EMBL/GenBank/DDBJ databases">
        <authorList>
            <person name="Jeffery W."/>
            <person name="Warren W."/>
            <person name="Wilson R.K."/>
        </authorList>
    </citation>
    <scope>NUCLEOTIDE SEQUENCE</scope>
    <source>
        <strain evidence="7">female</strain>
    </source>
</reference>
<evidence type="ECO:0000313" key="6">
    <source>
        <dbReference type="Ensembl" id="ENSAMXP00000042110.1"/>
    </source>
</evidence>
<dbReference type="PROSITE" id="PS51720">
    <property type="entry name" value="G_AIG1"/>
    <property type="match status" value="1"/>
</dbReference>
<organism evidence="6 7">
    <name type="scientific">Astyanax mexicanus</name>
    <name type="common">Blind cave fish</name>
    <name type="synonym">Astyanax fasciatus mexicanus</name>
    <dbReference type="NCBI Taxonomy" id="7994"/>
    <lineage>
        <taxon>Eukaryota</taxon>
        <taxon>Metazoa</taxon>
        <taxon>Chordata</taxon>
        <taxon>Craniata</taxon>
        <taxon>Vertebrata</taxon>
        <taxon>Euteleostomi</taxon>
        <taxon>Actinopterygii</taxon>
        <taxon>Neopterygii</taxon>
        <taxon>Teleostei</taxon>
        <taxon>Ostariophysi</taxon>
        <taxon>Characiformes</taxon>
        <taxon>Characoidei</taxon>
        <taxon>Acestrorhamphidae</taxon>
        <taxon>Acestrorhamphinae</taxon>
        <taxon>Astyanax</taxon>
    </lineage>
</organism>
<dbReference type="InParanoid" id="A0A3B1JJT5"/>